<dbReference type="OrthoDB" id="10478842at2759"/>
<gene>
    <name evidence="2" type="ORF">TCAP_01885</name>
</gene>
<dbReference type="EMBL" id="NRSZ01000290">
    <property type="protein sequence ID" value="PNY28191.1"/>
    <property type="molecule type" value="Genomic_DNA"/>
</dbReference>
<evidence type="ECO:0000256" key="1">
    <source>
        <dbReference type="SAM" id="MobiDB-lite"/>
    </source>
</evidence>
<sequence length="248" mass="27296">MDRWVFRVPATESPDGAGDTHYTHYVALTSGLNRSSIRVIQPSHPSPIVAQAVTEDYHDSLRHPPDVAARQKRHPWQRPRHRIHQLNLGCGLFCRLRQCVLEFSSNTGASTKSRGETHDASARTVPGGKRIYLTTPMTARNARPPRASARRDGAPLAAATAAWSCEGAAAVATPASMARHAQLRKTPLAIRFYRDHRLLRASLGKRDPHQMELCWGHSRVGEAQSNGMSPSRQLGFGDGETAFGDARK</sequence>
<dbReference type="Proteomes" id="UP000236621">
    <property type="component" value="Unassembled WGS sequence"/>
</dbReference>
<feature type="region of interest" description="Disordered" evidence="1">
    <location>
        <begin position="222"/>
        <end position="248"/>
    </location>
</feature>
<evidence type="ECO:0000313" key="3">
    <source>
        <dbReference type="Proteomes" id="UP000236621"/>
    </source>
</evidence>
<proteinExistence type="predicted"/>
<organism evidence="2 3">
    <name type="scientific">Tolypocladium capitatum</name>
    <dbReference type="NCBI Taxonomy" id="45235"/>
    <lineage>
        <taxon>Eukaryota</taxon>
        <taxon>Fungi</taxon>
        <taxon>Dikarya</taxon>
        <taxon>Ascomycota</taxon>
        <taxon>Pezizomycotina</taxon>
        <taxon>Sordariomycetes</taxon>
        <taxon>Hypocreomycetidae</taxon>
        <taxon>Hypocreales</taxon>
        <taxon>Ophiocordycipitaceae</taxon>
        <taxon>Tolypocladium</taxon>
    </lineage>
</organism>
<protein>
    <submittedName>
        <fullName evidence="2">Uncharacterized protein</fullName>
    </submittedName>
</protein>
<name>A0A2K3QKX5_9HYPO</name>
<evidence type="ECO:0000313" key="2">
    <source>
        <dbReference type="EMBL" id="PNY28191.1"/>
    </source>
</evidence>
<feature type="compositionally biased region" description="Polar residues" evidence="1">
    <location>
        <begin position="223"/>
        <end position="232"/>
    </location>
</feature>
<dbReference type="AlphaFoldDB" id="A0A2K3QKX5"/>
<comment type="caution">
    <text evidence="2">The sequence shown here is derived from an EMBL/GenBank/DDBJ whole genome shotgun (WGS) entry which is preliminary data.</text>
</comment>
<accession>A0A2K3QKX5</accession>
<keyword evidence="3" id="KW-1185">Reference proteome</keyword>
<reference evidence="2 3" key="1">
    <citation type="submission" date="2017-08" db="EMBL/GenBank/DDBJ databases">
        <title>Harnessing the power of phylogenomics to disentangle the directionality and signatures of interkingdom host jumping in the parasitic fungal genus Tolypocladium.</title>
        <authorList>
            <person name="Quandt C.A."/>
            <person name="Patterson W."/>
            <person name="Spatafora J.W."/>
        </authorList>
    </citation>
    <scope>NUCLEOTIDE SEQUENCE [LARGE SCALE GENOMIC DNA]</scope>
    <source>
        <strain evidence="2 3">CBS 113982</strain>
    </source>
</reference>